<accession>A0ACC2GFM9</accession>
<dbReference type="EMBL" id="CM055741">
    <property type="protein sequence ID" value="KAJ8002377.1"/>
    <property type="molecule type" value="Genomic_DNA"/>
</dbReference>
<proteinExistence type="predicted"/>
<reference evidence="1" key="1">
    <citation type="submission" date="2021-05" db="EMBL/GenBank/DDBJ databases">
        <authorList>
            <person name="Pan Q."/>
            <person name="Jouanno E."/>
            <person name="Zahm M."/>
            <person name="Klopp C."/>
            <person name="Cabau C."/>
            <person name="Louis A."/>
            <person name="Berthelot C."/>
            <person name="Parey E."/>
            <person name="Roest Crollius H."/>
            <person name="Montfort J."/>
            <person name="Robinson-Rechavi M."/>
            <person name="Bouchez O."/>
            <person name="Lampietro C."/>
            <person name="Lopez Roques C."/>
            <person name="Donnadieu C."/>
            <person name="Postlethwait J."/>
            <person name="Bobe J."/>
            <person name="Dillon D."/>
            <person name="Chandos A."/>
            <person name="von Hippel F."/>
            <person name="Guiguen Y."/>
        </authorList>
    </citation>
    <scope>NUCLEOTIDE SEQUENCE</scope>
    <source>
        <strain evidence="1">YG-Jan2019</strain>
    </source>
</reference>
<keyword evidence="2" id="KW-1185">Reference proteome</keyword>
<evidence type="ECO:0000313" key="1">
    <source>
        <dbReference type="EMBL" id="KAJ8002377.1"/>
    </source>
</evidence>
<evidence type="ECO:0000313" key="2">
    <source>
        <dbReference type="Proteomes" id="UP001157502"/>
    </source>
</evidence>
<comment type="caution">
    <text evidence="1">The sequence shown here is derived from an EMBL/GenBank/DDBJ whole genome shotgun (WGS) entry which is preliminary data.</text>
</comment>
<protein>
    <submittedName>
        <fullName evidence="1">Uncharacterized protein</fullName>
    </submittedName>
</protein>
<gene>
    <name evidence="1" type="ORF">DPEC_G00179280</name>
</gene>
<name>A0ACC2GFM9_DALPE</name>
<sequence length="69" mass="7248">MRAQKIAAIYYCLVIAATTILITGSATQNELRGIKANPRTTTAAPTKTKATVTTARGALTPTNATRTRA</sequence>
<organism evidence="1 2">
    <name type="scientific">Dallia pectoralis</name>
    <name type="common">Alaska blackfish</name>
    <dbReference type="NCBI Taxonomy" id="75939"/>
    <lineage>
        <taxon>Eukaryota</taxon>
        <taxon>Metazoa</taxon>
        <taxon>Chordata</taxon>
        <taxon>Craniata</taxon>
        <taxon>Vertebrata</taxon>
        <taxon>Euteleostomi</taxon>
        <taxon>Actinopterygii</taxon>
        <taxon>Neopterygii</taxon>
        <taxon>Teleostei</taxon>
        <taxon>Protacanthopterygii</taxon>
        <taxon>Esociformes</taxon>
        <taxon>Umbridae</taxon>
        <taxon>Dallia</taxon>
    </lineage>
</organism>
<feature type="non-terminal residue" evidence="1">
    <location>
        <position position="69"/>
    </location>
</feature>
<dbReference type="Proteomes" id="UP001157502">
    <property type="component" value="Chromosome 14"/>
</dbReference>